<evidence type="ECO:0000313" key="1">
    <source>
        <dbReference type="EMBL" id="QZA08538.1"/>
    </source>
</evidence>
<dbReference type="AlphaFoldDB" id="A0A9X7ZIE8"/>
<reference evidence="1" key="1">
    <citation type="submission" date="2021-08" db="EMBL/GenBank/DDBJ databases">
        <title>Whole genome sequencing of non-tuberculosis mycobacteria type-strains.</title>
        <authorList>
            <person name="Igarashi Y."/>
            <person name="Osugi A."/>
            <person name="Mitarai S."/>
        </authorList>
    </citation>
    <scope>NUCLEOTIDE SEQUENCE</scope>
    <source>
        <strain evidence="1">JCM 30995</strain>
    </source>
</reference>
<name>A0A9X7ZIE8_9MYCO</name>
<proteinExistence type="predicted"/>
<evidence type="ECO:0008006" key="3">
    <source>
        <dbReference type="Google" id="ProtNLM"/>
    </source>
</evidence>
<protein>
    <recommendedName>
        <fullName evidence="3">Pyridoxamine 5'-phosphate oxidase</fullName>
    </recommendedName>
</protein>
<dbReference type="KEGG" id="mher:K3U94_04340"/>
<dbReference type="EMBL" id="CP080997">
    <property type="protein sequence ID" value="QZA08538.1"/>
    <property type="molecule type" value="Genomic_DNA"/>
</dbReference>
<dbReference type="RefSeq" id="WP_220695697.1">
    <property type="nucleotide sequence ID" value="NZ_CP080997.1"/>
</dbReference>
<dbReference type="Proteomes" id="UP000825008">
    <property type="component" value="Chromosome"/>
</dbReference>
<gene>
    <name evidence="1" type="ORF">K3U94_04340</name>
</gene>
<organism evidence="1 2">
    <name type="scientific">Mycolicibacter heraklionensis</name>
    <dbReference type="NCBI Taxonomy" id="512402"/>
    <lineage>
        <taxon>Bacteria</taxon>
        <taxon>Bacillati</taxon>
        <taxon>Actinomycetota</taxon>
        <taxon>Actinomycetes</taxon>
        <taxon>Mycobacteriales</taxon>
        <taxon>Mycobacteriaceae</taxon>
        <taxon>Mycolicibacter</taxon>
    </lineage>
</organism>
<accession>A0A9X7ZIE8</accession>
<sequence length="150" mass="16643">MWTDAARALAAFSEIGGVVTAADSYGYPVSVRQTSLPLDAATGEMVVVWPKGLDVVEGPANLLCHSHDEKLWHLKALRIQGRLERRGGDWIFVGSAFTPPARMAVVLWRAARSNRAAGNRYLARRGLVRPQVNWTEVKAIQRRARLGQQR</sequence>
<evidence type="ECO:0000313" key="2">
    <source>
        <dbReference type="Proteomes" id="UP000825008"/>
    </source>
</evidence>